<proteinExistence type="predicted"/>
<name>A0A7Z2JJ74_9BURK</name>
<dbReference type="KEGG" id="pacs:FAZ98_25140"/>
<keyword evidence="8" id="KW-0626">Porin</keyword>
<evidence type="ECO:0000256" key="3">
    <source>
        <dbReference type="ARBA" id="ARBA00022448"/>
    </source>
</evidence>
<keyword evidence="6 11" id="KW-0732">Signal</keyword>
<feature type="chain" id="PRO_5031349427" evidence="11">
    <location>
        <begin position="22"/>
        <end position="373"/>
    </location>
</feature>
<evidence type="ECO:0000313" key="13">
    <source>
        <dbReference type="EMBL" id="QGZ65075.1"/>
    </source>
</evidence>
<evidence type="ECO:0000256" key="11">
    <source>
        <dbReference type="SAM" id="SignalP"/>
    </source>
</evidence>
<evidence type="ECO:0000313" key="14">
    <source>
        <dbReference type="Proteomes" id="UP000433577"/>
    </source>
</evidence>
<dbReference type="CDD" id="cd00342">
    <property type="entry name" value="gram_neg_porins"/>
    <property type="match status" value="1"/>
</dbReference>
<dbReference type="GO" id="GO:0015288">
    <property type="term" value="F:porin activity"/>
    <property type="evidence" value="ECO:0007669"/>
    <property type="project" value="UniProtKB-KW"/>
</dbReference>
<comment type="subcellular location">
    <subcellularLocation>
        <location evidence="1">Cell outer membrane</location>
        <topology evidence="1">Multi-pass membrane protein</topology>
    </subcellularLocation>
</comment>
<feature type="signal peptide" evidence="11">
    <location>
        <begin position="1"/>
        <end position="21"/>
    </location>
</feature>
<keyword evidence="4" id="KW-1134">Transmembrane beta strand</keyword>
<evidence type="ECO:0000259" key="12">
    <source>
        <dbReference type="Pfam" id="PF13609"/>
    </source>
</evidence>
<evidence type="ECO:0000256" key="9">
    <source>
        <dbReference type="ARBA" id="ARBA00023136"/>
    </source>
</evidence>
<dbReference type="GO" id="GO:0009279">
    <property type="term" value="C:cell outer membrane"/>
    <property type="evidence" value="ECO:0007669"/>
    <property type="project" value="UniProtKB-SubCell"/>
</dbReference>
<dbReference type="InterPro" id="IPR050298">
    <property type="entry name" value="Gram-neg_bact_OMP"/>
</dbReference>
<protein>
    <submittedName>
        <fullName evidence="13">Porin</fullName>
    </submittedName>
</protein>
<sequence length="373" mass="39640">MIKTTAWGALCLLGATSAVHAQSSVTFYGAIDTSLRYTTSNAGANGPANEFALTQGGFQGSRWGLKGAEDLGNGTKALFDLENGFVLNNGTFDQQGQLFGRQAWVGLSNPTFGRLLAGRIYGIPFGMLSDFDPLGIGNYLENSYLARIVGVRYDNMLDYSIARGPVSLELQRSFGGQAGSLSQGSTTAVAVTYKIAKFEVAGVAHESRDASNRKAVILGGGANYSVGPVTAYLMYLNARRDAGFTTSSTTGAPLANTSLIGNSTTILGPNTQTAQRVDSYLSLGVSYKVTPTLVFTGGYFLDNVAHVVNQQSGKIRTALVNVDYFLSKRTDIYAEFDRNWLSGASVTDPNNPPLTFAGRSTRTGVGLGLRTRF</sequence>
<evidence type="ECO:0000256" key="8">
    <source>
        <dbReference type="ARBA" id="ARBA00023114"/>
    </source>
</evidence>
<dbReference type="SUPFAM" id="SSF56935">
    <property type="entry name" value="Porins"/>
    <property type="match status" value="1"/>
</dbReference>
<dbReference type="PANTHER" id="PTHR34501">
    <property type="entry name" value="PROTEIN YDDL-RELATED"/>
    <property type="match status" value="1"/>
</dbReference>
<dbReference type="InterPro" id="IPR033900">
    <property type="entry name" value="Gram_neg_porin_domain"/>
</dbReference>
<dbReference type="EMBL" id="CP046915">
    <property type="protein sequence ID" value="QGZ65075.1"/>
    <property type="molecule type" value="Genomic_DNA"/>
</dbReference>
<dbReference type="Proteomes" id="UP000433577">
    <property type="component" value="Chromosome 3"/>
</dbReference>
<organism evidence="13 14">
    <name type="scientific">Paraburkholderia acidisoli</name>
    <dbReference type="NCBI Taxonomy" id="2571748"/>
    <lineage>
        <taxon>Bacteria</taxon>
        <taxon>Pseudomonadati</taxon>
        <taxon>Pseudomonadota</taxon>
        <taxon>Betaproteobacteria</taxon>
        <taxon>Burkholderiales</taxon>
        <taxon>Burkholderiaceae</taxon>
        <taxon>Paraburkholderia</taxon>
    </lineage>
</organism>
<keyword evidence="14" id="KW-1185">Reference proteome</keyword>
<evidence type="ECO:0000256" key="10">
    <source>
        <dbReference type="ARBA" id="ARBA00023237"/>
    </source>
</evidence>
<evidence type="ECO:0000256" key="4">
    <source>
        <dbReference type="ARBA" id="ARBA00022452"/>
    </source>
</evidence>
<keyword evidence="7" id="KW-0406">Ion transport</keyword>
<evidence type="ECO:0000256" key="6">
    <source>
        <dbReference type="ARBA" id="ARBA00022729"/>
    </source>
</evidence>
<dbReference type="OrthoDB" id="8982743at2"/>
<evidence type="ECO:0000256" key="1">
    <source>
        <dbReference type="ARBA" id="ARBA00004571"/>
    </source>
</evidence>
<evidence type="ECO:0000256" key="2">
    <source>
        <dbReference type="ARBA" id="ARBA00011233"/>
    </source>
</evidence>
<evidence type="ECO:0000256" key="5">
    <source>
        <dbReference type="ARBA" id="ARBA00022692"/>
    </source>
</evidence>
<dbReference type="PANTHER" id="PTHR34501:SF9">
    <property type="entry name" value="MAJOR OUTER MEMBRANE PROTEIN P.IA"/>
    <property type="match status" value="1"/>
</dbReference>
<dbReference type="Gene3D" id="2.40.160.10">
    <property type="entry name" value="Porin"/>
    <property type="match status" value="1"/>
</dbReference>
<keyword evidence="9" id="KW-0472">Membrane</keyword>
<dbReference type="GO" id="GO:0046930">
    <property type="term" value="C:pore complex"/>
    <property type="evidence" value="ECO:0007669"/>
    <property type="project" value="UniProtKB-KW"/>
</dbReference>
<dbReference type="Pfam" id="PF13609">
    <property type="entry name" value="Porin_4"/>
    <property type="match status" value="1"/>
</dbReference>
<dbReference type="AlphaFoldDB" id="A0A7Z2JJ74"/>
<keyword evidence="3" id="KW-0813">Transport</keyword>
<dbReference type="InterPro" id="IPR023614">
    <property type="entry name" value="Porin_dom_sf"/>
</dbReference>
<gene>
    <name evidence="13" type="ORF">FAZ98_25140</name>
</gene>
<dbReference type="GO" id="GO:0006811">
    <property type="term" value="P:monoatomic ion transport"/>
    <property type="evidence" value="ECO:0007669"/>
    <property type="project" value="UniProtKB-KW"/>
</dbReference>
<feature type="domain" description="Porin" evidence="12">
    <location>
        <begin position="11"/>
        <end position="338"/>
    </location>
</feature>
<keyword evidence="5" id="KW-0812">Transmembrane</keyword>
<dbReference type="RefSeq" id="WP_158955136.1">
    <property type="nucleotide sequence ID" value="NZ_CP046915.1"/>
</dbReference>
<keyword evidence="10" id="KW-0998">Cell outer membrane</keyword>
<reference evidence="13 14" key="1">
    <citation type="submission" date="2019-12" db="EMBL/GenBank/DDBJ databases">
        <title>Paraburkholderia acidiphila 7Q-K02 sp. nov and Paraburkholderia acidisoli DHF22 sp. nov., two strains isolated from forest soil.</title>
        <authorList>
            <person name="Gao Z."/>
            <person name="Qiu L."/>
        </authorList>
    </citation>
    <scope>NUCLEOTIDE SEQUENCE [LARGE SCALE GENOMIC DNA]</scope>
    <source>
        <strain evidence="13 14">DHF22</strain>
    </source>
</reference>
<accession>A0A7Z2JJ74</accession>
<evidence type="ECO:0000256" key="7">
    <source>
        <dbReference type="ARBA" id="ARBA00023065"/>
    </source>
</evidence>
<comment type="subunit">
    <text evidence="2">Homotrimer.</text>
</comment>